<name>A0AAN0N8M9_9VIRU</name>
<proteinExistence type="predicted"/>
<evidence type="ECO:0000313" key="1">
    <source>
        <dbReference type="EMBL" id="WZL61372.1"/>
    </source>
</evidence>
<reference evidence="1" key="1">
    <citation type="submission" date="2024-02" db="EMBL/GenBank/DDBJ databases">
        <authorList>
            <person name="Martyn C."/>
            <person name="Kistler A.L."/>
        </authorList>
    </citation>
    <scope>NUCLEOTIDE SEQUENCE</scope>
    <source>
        <strain evidence="1">CA003</strain>
    </source>
</reference>
<protein>
    <submittedName>
        <fullName evidence="1">Uncharacterized protein</fullName>
    </submittedName>
</protein>
<dbReference type="EMBL" id="PP415827">
    <property type="protein sequence ID" value="WZL61372.1"/>
    <property type="molecule type" value="Genomic_RNA"/>
</dbReference>
<accession>A0AAN0N8M9</accession>
<organism evidence="1">
    <name type="scientific">Soberanes virus</name>
    <dbReference type="NCBI Taxonomy" id="3139882"/>
    <lineage>
        <taxon>Viruses</taxon>
        <taxon>Riboviria</taxon>
    </lineage>
</organism>
<dbReference type="EMBL" id="PP415827">
    <property type="protein sequence ID" value="WZL61373.1"/>
    <property type="molecule type" value="Genomic_RNA"/>
</dbReference>
<sequence length="487" mass="55448">MLNAIAVFAAIAFFKFHYTTSLFTEITCDSSLQAHHRDGDMVMMELGELYGSSRVRRSSDAHDTLLVADAAYRLLKRHARPEVQPNDTISELTQRDVILGQIKDYFVGQFLQEDQDQVVKDKAQSVLSFLDQRRREVGSHLENYRRALYAQAVSPDSRLRVTDLDRISYMIEEARRTKFEIPLLNHAAESFTGLVYFQFINMAQAEQIAKDNRQAMRMMADGHTEALGSVKTLREYKEGIRNVTERLFNVMNDTGATLSKDLDLIQSLDIVASMAIKNIRNSQKFARFVLAISEAAGYELEDWSRAMRKKVKELEEGTAKEVVAQVIVQADGQLEVVKNRTDSMYLTKDLCIPGIEMTEGKDGKPEFIGDEYVTSESMTRAHAVTMLWDFYLGCAIPISDGHKVPRRIKRSAHNLEEMLAPAKEDITKVIRRMRGRANNCNQAIAGVTENLKQQCARDVEELKAKQWVEIQQLHEALKLQREQCNQG</sequence>